<feature type="transmembrane region" description="Helical" evidence="5">
    <location>
        <begin position="124"/>
        <end position="151"/>
    </location>
</feature>
<feature type="transmembrane region" description="Helical" evidence="5">
    <location>
        <begin position="303"/>
        <end position="322"/>
    </location>
</feature>
<gene>
    <name evidence="7" type="ORF">INT48_003597</name>
</gene>
<dbReference type="GO" id="GO:0016020">
    <property type="term" value="C:membrane"/>
    <property type="evidence" value="ECO:0007669"/>
    <property type="project" value="UniProtKB-SubCell"/>
</dbReference>
<dbReference type="Gene3D" id="1.20.1250.20">
    <property type="entry name" value="MFS general substrate transporter like domains"/>
    <property type="match status" value="2"/>
</dbReference>
<dbReference type="InterPro" id="IPR011701">
    <property type="entry name" value="MFS"/>
</dbReference>
<feature type="transmembrane region" description="Helical" evidence="5">
    <location>
        <begin position="238"/>
        <end position="264"/>
    </location>
</feature>
<dbReference type="Pfam" id="PF07690">
    <property type="entry name" value="MFS_1"/>
    <property type="match status" value="1"/>
</dbReference>
<dbReference type="SUPFAM" id="SSF103473">
    <property type="entry name" value="MFS general substrate transporter"/>
    <property type="match status" value="1"/>
</dbReference>
<name>A0A8H7SFN4_9FUNG</name>
<evidence type="ECO:0000313" key="7">
    <source>
        <dbReference type="EMBL" id="KAG2228790.1"/>
    </source>
</evidence>
<keyword evidence="2 5" id="KW-0812">Transmembrane</keyword>
<dbReference type="Proteomes" id="UP000613177">
    <property type="component" value="Unassembled WGS sequence"/>
</dbReference>
<dbReference type="InterPro" id="IPR020846">
    <property type="entry name" value="MFS_dom"/>
</dbReference>
<proteinExistence type="predicted"/>
<evidence type="ECO:0000256" key="2">
    <source>
        <dbReference type="ARBA" id="ARBA00022692"/>
    </source>
</evidence>
<feature type="transmembrane region" description="Helical" evidence="5">
    <location>
        <begin position="403"/>
        <end position="421"/>
    </location>
</feature>
<dbReference type="AlphaFoldDB" id="A0A8H7SFN4"/>
<feature type="transmembrane region" description="Helical" evidence="5">
    <location>
        <begin position="364"/>
        <end position="383"/>
    </location>
</feature>
<dbReference type="InterPro" id="IPR036259">
    <property type="entry name" value="MFS_trans_sf"/>
</dbReference>
<evidence type="ECO:0000313" key="8">
    <source>
        <dbReference type="Proteomes" id="UP000613177"/>
    </source>
</evidence>
<keyword evidence="8" id="KW-1185">Reference proteome</keyword>
<protein>
    <recommendedName>
        <fullName evidence="6">Major facilitator superfamily (MFS) profile domain-containing protein</fullName>
    </recommendedName>
</protein>
<evidence type="ECO:0000256" key="1">
    <source>
        <dbReference type="ARBA" id="ARBA00004141"/>
    </source>
</evidence>
<comment type="caution">
    <text evidence="7">The sequence shown here is derived from an EMBL/GenBank/DDBJ whole genome shotgun (WGS) entry which is preliminary data.</text>
</comment>
<reference evidence="7" key="1">
    <citation type="submission" date="2021-01" db="EMBL/GenBank/DDBJ databases">
        <title>Metabolic potential, ecology and presence of endohyphal bacteria is reflected in genomic diversity of Mucoromycotina.</title>
        <authorList>
            <person name="Muszewska A."/>
            <person name="Okrasinska A."/>
            <person name="Steczkiewicz K."/>
            <person name="Drgas O."/>
            <person name="Orlowska M."/>
            <person name="Perlinska-Lenart U."/>
            <person name="Aleksandrzak-Piekarczyk T."/>
            <person name="Szatraj K."/>
            <person name="Zielenkiewicz U."/>
            <person name="Pilsyk S."/>
            <person name="Malc E."/>
            <person name="Mieczkowski P."/>
            <person name="Kruszewska J.S."/>
            <person name="Biernat P."/>
            <person name="Pawlowska J."/>
        </authorList>
    </citation>
    <scope>NUCLEOTIDE SEQUENCE</scope>
    <source>
        <strain evidence="7">WA0000018081</strain>
    </source>
</reference>
<dbReference type="PROSITE" id="PS50850">
    <property type="entry name" value="MFS"/>
    <property type="match status" value="1"/>
</dbReference>
<dbReference type="PANTHER" id="PTHR10924">
    <property type="entry name" value="MAJOR FACILITATOR SUPERFAMILY PROTEIN-RELATED"/>
    <property type="match status" value="1"/>
</dbReference>
<feature type="transmembrane region" description="Helical" evidence="5">
    <location>
        <begin position="328"/>
        <end position="352"/>
    </location>
</feature>
<keyword evidence="4 5" id="KW-0472">Membrane</keyword>
<feature type="domain" description="Major facilitator superfamily (MFS) profile" evidence="6">
    <location>
        <begin position="24"/>
        <end position="425"/>
    </location>
</feature>
<evidence type="ECO:0000256" key="5">
    <source>
        <dbReference type="SAM" id="Phobius"/>
    </source>
</evidence>
<feature type="transmembrane region" description="Helical" evidence="5">
    <location>
        <begin position="64"/>
        <end position="86"/>
    </location>
</feature>
<feature type="transmembrane region" description="Helical" evidence="5">
    <location>
        <begin position="270"/>
        <end position="291"/>
    </location>
</feature>
<feature type="transmembrane region" description="Helical" evidence="5">
    <location>
        <begin position="24"/>
        <end position="44"/>
    </location>
</feature>
<dbReference type="GO" id="GO:0022857">
    <property type="term" value="F:transmembrane transporter activity"/>
    <property type="evidence" value="ECO:0007669"/>
    <property type="project" value="InterPro"/>
</dbReference>
<feature type="transmembrane region" description="Helical" evidence="5">
    <location>
        <begin position="93"/>
        <end position="112"/>
    </location>
</feature>
<evidence type="ECO:0000256" key="3">
    <source>
        <dbReference type="ARBA" id="ARBA00022989"/>
    </source>
</evidence>
<sequence>MTDKSDTVEKLESTKLVSNQTSSLAWIELICVILLNMSINLRWLTFSPIATIASQYMDVRISDITWLANCATLIYMGISASTGWIFEKYGMKTCFLLAAATNIVGSWIRYFATFAPIHQRYAIIMFGQCIASIAEPFIMNIGTHFAAVWFATHHRVTANTLQALPLGMIIATLSMPKLVPTVDDVPTALWVTSVISTVFGIPFLFLPAGPKIAPTESSKVVRTTFLQSLKSMLKIKNYLLLIVIFSCNFAMFASIVTITSYIFIPQGYTSVQVGYASFVRIISGVVGAIIAGRITDYTGKHALVLKVATPMVVITTVILYVQDLANSYAFVMVSCFLNGFFVFLVLPVSLELAAECTFPVSESVSASVLWGGSQVVSFCSTLIMDALRAGPDASPPHNMKHALIYAIVLACVGAIPTFFLTSDLKRINHDRQDPATEVEYDIQETSSTTDIKY</sequence>
<dbReference type="PANTHER" id="PTHR10924:SF6">
    <property type="entry name" value="SOLUTE CARRIER FAMILY 49 MEMBER A3"/>
    <property type="match status" value="1"/>
</dbReference>
<evidence type="ECO:0000259" key="6">
    <source>
        <dbReference type="PROSITE" id="PS50850"/>
    </source>
</evidence>
<organism evidence="7 8">
    <name type="scientific">Thamnidium elegans</name>
    <dbReference type="NCBI Taxonomy" id="101142"/>
    <lineage>
        <taxon>Eukaryota</taxon>
        <taxon>Fungi</taxon>
        <taxon>Fungi incertae sedis</taxon>
        <taxon>Mucoromycota</taxon>
        <taxon>Mucoromycotina</taxon>
        <taxon>Mucoromycetes</taxon>
        <taxon>Mucorales</taxon>
        <taxon>Mucorineae</taxon>
        <taxon>Mucoraceae</taxon>
        <taxon>Thamnidium</taxon>
    </lineage>
</organism>
<accession>A0A8H7SFN4</accession>
<keyword evidence="3 5" id="KW-1133">Transmembrane helix</keyword>
<dbReference type="EMBL" id="JAEPRE010000357">
    <property type="protein sequence ID" value="KAG2228790.1"/>
    <property type="molecule type" value="Genomic_DNA"/>
</dbReference>
<dbReference type="InterPro" id="IPR049680">
    <property type="entry name" value="FLVCR1-2_SLC49-like"/>
</dbReference>
<comment type="subcellular location">
    <subcellularLocation>
        <location evidence="1">Membrane</location>
        <topology evidence="1">Multi-pass membrane protein</topology>
    </subcellularLocation>
</comment>
<evidence type="ECO:0000256" key="4">
    <source>
        <dbReference type="ARBA" id="ARBA00023136"/>
    </source>
</evidence>
<feature type="transmembrane region" description="Helical" evidence="5">
    <location>
        <begin position="188"/>
        <end position="209"/>
    </location>
</feature>